<dbReference type="Gene3D" id="1.20.1070.10">
    <property type="entry name" value="Rhodopsin 7-helix transmembrane proteins"/>
    <property type="match status" value="1"/>
</dbReference>
<dbReference type="EMBL" id="VXIV02000462">
    <property type="protein sequence ID" value="KAF6038147.1"/>
    <property type="molecule type" value="Genomic_DNA"/>
</dbReference>
<reference evidence="2" key="1">
    <citation type="submission" date="2020-06" db="EMBL/GenBank/DDBJ databases">
        <title>Draft genome of Bugula neritina, a colonial animal packing powerful symbionts and potential medicines.</title>
        <authorList>
            <person name="Rayko M."/>
        </authorList>
    </citation>
    <scope>NUCLEOTIDE SEQUENCE [LARGE SCALE GENOMIC DNA]</scope>
    <source>
        <strain evidence="2">Kwan_BN1</strain>
    </source>
</reference>
<gene>
    <name evidence="2" type="ORF">EB796_003542</name>
</gene>
<dbReference type="Proteomes" id="UP000593567">
    <property type="component" value="Unassembled WGS sequence"/>
</dbReference>
<sequence length="103" mass="11472">MAERNAPGHDDEKIKMSATFILLVCALFYFSYVPQVLVIVIKSISVTKEVTQALTWGVLIYNACYGTLNIVIYICMTPGYRVHIRKLFKCRGSLSQVAPATPA</sequence>
<dbReference type="SUPFAM" id="SSF81321">
    <property type="entry name" value="Family A G protein-coupled receptor-like"/>
    <property type="match status" value="1"/>
</dbReference>
<evidence type="ECO:0000256" key="1">
    <source>
        <dbReference type="SAM" id="Phobius"/>
    </source>
</evidence>
<feature type="transmembrane region" description="Helical" evidence="1">
    <location>
        <begin position="53"/>
        <end position="76"/>
    </location>
</feature>
<keyword evidence="1" id="KW-0812">Transmembrane</keyword>
<organism evidence="2 3">
    <name type="scientific">Bugula neritina</name>
    <name type="common">Brown bryozoan</name>
    <name type="synonym">Sertularia neritina</name>
    <dbReference type="NCBI Taxonomy" id="10212"/>
    <lineage>
        <taxon>Eukaryota</taxon>
        <taxon>Metazoa</taxon>
        <taxon>Spiralia</taxon>
        <taxon>Lophotrochozoa</taxon>
        <taxon>Bryozoa</taxon>
        <taxon>Gymnolaemata</taxon>
        <taxon>Cheilostomatida</taxon>
        <taxon>Flustrina</taxon>
        <taxon>Buguloidea</taxon>
        <taxon>Bugulidae</taxon>
        <taxon>Bugula</taxon>
    </lineage>
</organism>
<dbReference type="AlphaFoldDB" id="A0A7J7KIV8"/>
<keyword evidence="3" id="KW-1185">Reference proteome</keyword>
<evidence type="ECO:0008006" key="4">
    <source>
        <dbReference type="Google" id="ProtNLM"/>
    </source>
</evidence>
<accession>A0A7J7KIV8</accession>
<protein>
    <recommendedName>
        <fullName evidence="4">G-protein coupled receptors family 1 profile domain-containing protein</fullName>
    </recommendedName>
</protein>
<feature type="transmembrane region" description="Helical" evidence="1">
    <location>
        <begin position="20"/>
        <end position="41"/>
    </location>
</feature>
<evidence type="ECO:0000313" key="2">
    <source>
        <dbReference type="EMBL" id="KAF6038147.1"/>
    </source>
</evidence>
<keyword evidence="1" id="KW-0472">Membrane</keyword>
<name>A0A7J7KIV8_BUGNE</name>
<proteinExistence type="predicted"/>
<comment type="caution">
    <text evidence="2">The sequence shown here is derived from an EMBL/GenBank/DDBJ whole genome shotgun (WGS) entry which is preliminary data.</text>
</comment>
<keyword evidence="1" id="KW-1133">Transmembrane helix</keyword>
<evidence type="ECO:0000313" key="3">
    <source>
        <dbReference type="Proteomes" id="UP000593567"/>
    </source>
</evidence>